<dbReference type="KEGG" id="tut:107367198"/>
<evidence type="ECO:0000256" key="3">
    <source>
        <dbReference type="ARBA" id="ARBA00022618"/>
    </source>
</evidence>
<dbReference type="Pfam" id="PF15243">
    <property type="entry name" value="ANAPC15"/>
    <property type="match status" value="1"/>
</dbReference>
<evidence type="ECO:0000256" key="6">
    <source>
        <dbReference type="SAM" id="MobiDB-lite"/>
    </source>
</evidence>
<keyword evidence="3" id="KW-0132">Cell division</keyword>
<evidence type="ECO:0000256" key="4">
    <source>
        <dbReference type="ARBA" id="ARBA00022776"/>
    </source>
</evidence>
<proteinExistence type="inferred from homology"/>
<dbReference type="OrthoDB" id="6362917at2759"/>
<dbReference type="EnsemblMetazoa" id="tetur21g01030.1">
    <property type="protein sequence ID" value="tetur21g01030.1"/>
    <property type="gene ID" value="tetur21g01030"/>
</dbReference>
<dbReference type="PANTHER" id="PTHR22526:SF2">
    <property type="entry name" value="ANAPHASE PROMOTING COMPLEX C SUBUNIT 15, PSEUDOGENE-RELATED"/>
    <property type="match status" value="1"/>
</dbReference>
<evidence type="ECO:0000256" key="1">
    <source>
        <dbReference type="ARBA" id="ARBA00004906"/>
    </source>
</evidence>
<feature type="region of interest" description="Disordered" evidence="6">
    <location>
        <begin position="51"/>
        <end position="109"/>
    </location>
</feature>
<sequence>MVTPLFPSLSLNHVESYWFSGDKVIDEDAVLTNLEKEQQTHFAELVQKYAEYLPQAQPNEPYEEDEEEEEEDNDDDDDEDSASNDDDNDEELEVDEMPFNPDSPIINIS</sequence>
<evidence type="ECO:0000313" key="7">
    <source>
        <dbReference type="EnsemblMetazoa" id="tetur21g01030.1"/>
    </source>
</evidence>
<keyword evidence="4" id="KW-0498">Mitosis</keyword>
<dbReference type="InterPro" id="IPR026182">
    <property type="entry name" value="ANAPC15"/>
</dbReference>
<dbReference type="OMA" id="LWFNADR"/>
<keyword evidence="8" id="KW-1185">Reference proteome</keyword>
<evidence type="ECO:0000313" key="8">
    <source>
        <dbReference type="Proteomes" id="UP000015104"/>
    </source>
</evidence>
<dbReference type="AlphaFoldDB" id="T1KTU3"/>
<dbReference type="GO" id="GO:0090266">
    <property type="term" value="P:regulation of mitotic cell cycle spindle assembly checkpoint"/>
    <property type="evidence" value="ECO:0007669"/>
    <property type="project" value="InterPro"/>
</dbReference>
<reference evidence="7" key="2">
    <citation type="submission" date="2015-06" db="UniProtKB">
        <authorList>
            <consortium name="EnsemblMetazoa"/>
        </authorList>
    </citation>
    <scope>IDENTIFICATION</scope>
</reference>
<dbReference type="HOGENOM" id="CLU_142923_1_0_1"/>
<comment type="pathway">
    <text evidence="1">Protein modification; protein ubiquitination.</text>
</comment>
<dbReference type="PANTHER" id="PTHR22526">
    <property type="entry name" value="ANAPHASE PROMOTING COMPLEX C SUBUNIT 15, PSEUDOGENE-RELATED"/>
    <property type="match status" value="1"/>
</dbReference>
<evidence type="ECO:0000256" key="5">
    <source>
        <dbReference type="ARBA" id="ARBA00023306"/>
    </source>
</evidence>
<dbReference type="GO" id="GO:0051301">
    <property type="term" value="P:cell division"/>
    <property type="evidence" value="ECO:0007669"/>
    <property type="project" value="UniProtKB-KW"/>
</dbReference>
<dbReference type="Proteomes" id="UP000015104">
    <property type="component" value="Unassembled WGS sequence"/>
</dbReference>
<organism evidence="7 8">
    <name type="scientific">Tetranychus urticae</name>
    <name type="common">Two-spotted spider mite</name>
    <dbReference type="NCBI Taxonomy" id="32264"/>
    <lineage>
        <taxon>Eukaryota</taxon>
        <taxon>Metazoa</taxon>
        <taxon>Ecdysozoa</taxon>
        <taxon>Arthropoda</taxon>
        <taxon>Chelicerata</taxon>
        <taxon>Arachnida</taxon>
        <taxon>Acari</taxon>
        <taxon>Acariformes</taxon>
        <taxon>Trombidiformes</taxon>
        <taxon>Prostigmata</taxon>
        <taxon>Eleutherengona</taxon>
        <taxon>Raphignathae</taxon>
        <taxon>Tetranychoidea</taxon>
        <taxon>Tetranychidae</taxon>
        <taxon>Tetranychus</taxon>
    </lineage>
</organism>
<feature type="compositionally biased region" description="Acidic residues" evidence="6">
    <location>
        <begin position="61"/>
        <end position="96"/>
    </location>
</feature>
<comment type="similarity">
    <text evidence="2">Belongs to the APC15 family.</text>
</comment>
<keyword evidence="5" id="KW-0131">Cell cycle</keyword>
<evidence type="ECO:0000256" key="2">
    <source>
        <dbReference type="ARBA" id="ARBA00009618"/>
    </source>
</evidence>
<gene>
    <name evidence="7" type="primary">107367198</name>
</gene>
<reference evidence="8" key="1">
    <citation type="submission" date="2011-08" db="EMBL/GenBank/DDBJ databases">
        <authorList>
            <person name="Rombauts S."/>
        </authorList>
    </citation>
    <scope>NUCLEOTIDE SEQUENCE</scope>
    <source>
        <strain evidence="8">London</strain>
    </source>
</reference>
<name>T1KTU3_TETUR</name>
<dbReference type="STRING" id="32264.T1KTU3"/>
<dbReference type="EMBL" id="CAEY01000546">
    <property type="status" value="NOT_ANNOTATED_CDS"/>
    <property type="molecule type" value="Genomic_DNA"/>
</dbReference>
<dbReference type="GO" id="GO:0005680">
    <property type="term" value="C:anaphase-promoting complex"/>
    <property type="evidence" value="ECO:0007669"/>
    <property type="project" value="InterPro"/>
</dbReference>
<accession>T1KTU3</accession>
<protein>
    <submittedName>
        <fullName evidence="7">Uncharacterized protein</fullName>
    </submittedName>
</protein>